<keyword evidence="3 6" id="KW-0812">Transmembrane</keyword>
<keyword evidence="8" id="KW-1185">Reference proteome</keyword>
<organism evidence="7 8">
    <name type="scientific">Marchantia polymorpha subsp. ruderalis</name>
    <dbReference type="NCBI Taxonomy" id="1480154"/>
    <lineage>
        <taxon>Eukaryota</taxon>
        <taxon>Viridiplantae</taxon>
        <taxon>Streptophyta</taxon>
        <taxon>Embryophyta</taxon>
        <taxon>Marchantiophyta</taxon>
        <taxon>Marchantiopsida</taxon>
        <taxon>Marchantiidae</taxon>
        <taxon>Marchantiales</taxon>
        <taxon>Marchantiaceae</taxon>
        <taxon>Marchantia</taxon>
    </lineage>
</organism>
<evidence type="ECO:0000256" key="3">
    <source>
        <dbReference type="ARBA" id="ARBA00022692"/>
    </source>
</evidence>
<gene>
    <name evidence="7" type="ORF">AXG93_2916s1010</name>
</gene>
<comment type="similarity">
    <text evidence="2">Belongs to the plant DMP1 protein family.</text>
</comment>
<evidence type="ECO:0000256" key="4">
    <source>
        <dbReference type="ARBA" id="ARBA00022989"/>
    </source>
</evidence>
<dbReference type="GO" id="GO:0005737">
    <property type="term" value="C:cytoplasm"/>
    <property type="evidence" value="ECO:0007669"/>
    <property type="project" value="UniProtKB-ARBA"/>
</dbReference>
<feature type="transmembrane region" description="Helical" evidence="6">
    <location>
        <begin position="129"/>
        <end position="148"/>
    </location>
</feature>
<proteinExistence type="inferred from homology"/>
<reference evidence="7" key="1">
    <citation type="submission" date="2016-03" db="EMBL/GenBank/DDBJ databases">
        <title>Mechanisms controlling the formation of the plant cell surface in tip-growing cells are functionally conserved among land plants.</title>
        <authorList>
            <person name="Honkanen S."/>
            <person name="Jones V.A."/>
            <person name="Morieri G."/>
            <person name="Champion C."/>
            <person name="Hetherington A.J."/>
            <person name="Kelly S."/>
            <person name="Saint-Marcoux D."/>
            <person name="Proust H."/>
            <person name="Prescott H."/>
            <person name="Dolan L."/>
        </authorList>
    </citation>
    <scope>NUCLEOTIDE SEQUENCE [LARGE SCALE GENOMIC DNA]</scope>
    <source>
        <tissue evidence="7">Whole gametophyte</tissue>
    </source>
</reference>
<accession>A0A176VLQ8</accession>
<dbReference type="Proteomes" id="UP000077202">
    <property type="component" value="Unassembled WGS sequence"/>
</dbReference>
<evidence type="ECO:0000256" key="2">
    <source>
        <dbReference type="ARBA" id="ARBA00008707"/>
    </source>
</evidence>
<protein>
    <submittedName>
        <fullName evidence="7">Uncharacterized protein</fullName>
    </submittedName>
</protein>
<evidence type="ECO:0000256" key="5">
    <source>
        <dbReference type="ARBA" id="ARBA00023136"/>
    </source>
</evidence>
<sequence>MTSPSLLLQPYSRITDASSSAINAPLVPSSAITIRDREPSEERSELANVKVGTVGGFVNGVSDGISNLANLLPTGTFLAFTTIAPIITGNGKCDQPSELWLTMATTIFFAVFCFFSCFTDSFQALDGKVYYGVVGLGGLWTPQLPIALQPTDSERYKLRFSDFVYALLSLVVFATCALLTPNIRSCLFQDLSDDVVRNLPAFVSILVSVVFATFPSTRHGIGFPVSPAKSSASQAN</sequence>
<dbReference type="GO" id="GO:0016020">
    <property type="term" value="C:membrane"/>
    <property type="evidence" value="ECO:0007669"/>
    <property type="project" value="UniProtKB-SubCell"/>
</dbReference>
<dbReference type="EMBL" id="LVLJ01003505">
    <property type="protein sequence ID" value="OAE21252.1"/>
    <property type="molecule type" value="Genomic_DNA"/>
</dbReference>
<keyword evidence="5 6" id="KW-0472">Membrane</keyword>
<name>A0A176VLQ8_MARPO</name>
<dbReference type="GO" id="GO:0010256">
    <property type="term" value="P:endomembrane system organization"/>
    <property type="evidence" value="ECO:0007669"/>
    <property type="project" value="TreeGrafter"/>
</dbReference>
<dbReference type="Pfam" id="PF05078">
    <property type="entry name" value="DUF679"/>
    <property type="match status" value="1"/>
</dbReference>
<evidence type="ECO:0000256" key="1">
    <source>
        <dbReference type="ARBA" id="ARBA00004141"/>
    </source>
</evidence>
<feature type="transmembrane region" description="Helical" evidence="6">
    <location>
        <begin position="68"/>
        <end position="87"/>
    </location>
</feature>
<evidence type="ECO:0000256" key="6">
    <source>
        <dbReference type="SAM" id="Phobius"/>
    </source>
</evidence>
<feature type="transmembrane region" description="Helical" evidence="6">
    <location>
        <begin position="163"/>
        <end position="183"/>
    </location>
</feature>
<dbReference type="PANTHER" id="PTHR31621">
    <property type="entry name" value="PROTEIN DMP3"/>
    <property type="match status" value="1"/>
</dbReference>
<dbReference type="PANTHER" id="PTHR31621:SF37">
    <property type="entry name" value="OS01G0882400 PROTEIN"/>
    <property type="match status" value="1"/>
</dbReference>
<feature type="transmembrane region" description="Helical" evidence="6">
    <location>
        <begin position="99"/>
        <end position="117"/>
    </location>
</feature>
<evidence type="ECO:0000313" key="7">
    <source>
        <dbReference type="EMBL" id="OAE21252.1"/>
    </source>
</evidence>
<feature type="transmembrane region" description="Helical" evidence="6">
    <location>
        <begin position="195"/>
        <end position="214"/>
    </location>
</feature>
<evidence type="ECO:0000313" key="8">
    <source>
        <dbReference type="Proteomes" id="UP000077202"/>
    </source>
</evidence>
<comment type="subcellular location">
    <subcellularLocation>
        <location evidence="1">Membrane</location>
        <topology evidence="1">Multi-pass membrane protein</topology>
    </subcellularLocation>
</comment>
<dbReference type="AlphaFoldDB" id="A0A176VLQ8"/>
<dbReference type="InterPro" id="IPR007770">
    <property type="entry name" value="DMP"/>
</dbReference>
<keyword evidence="4 6" id="KW-1133">Transmembrane helix</keyword>
<comment type="caution">
    <text evidence="7">The sequence shown here is derived from an EMBL/GenBank/DDBJ whole genome shotgun (WGS) entry which is preliminary data.</text>
</comment>